<dbReference type="SMART" id="SM00981">
    <property type="entry name" value="THUMP"/>
    <property type="match status" value="1"/>
</dbReference>
<dbReference type="SUPFAM" id="SSF53335">
    <property type="entry name" value="S-adenosyl-L-methionine-dependent methyltransferases"/>
    <property type="match status" value="1"/>
</dbReference>
<keyword evidence="2" id="KW-0808">Transferase</keyword>
<sequence length="221" mass="25366">MEEVTATQIAPYCNSLKPQHGGVSFSGDLKSLYSVNYYVRTGMYALIKIIEIQVKNNADLYQQITDYPWFEWISHETPFSIRTRGDSKTFPNPQFLTLKVKDAIIDNIRRKTKRRPDIDKKTPIYSLFVFNDNDKIKVFLNSSGESLSKRGYREKIHIASLNESLASGLVMLSGWQSHQPLYDPMCGSGTILIEAAMIGRNIPGGYYRKEYGFQKWRGYNP</sequence>
<dbReference type="InterPro" id="IPR029063">
    <property type="entry name" value="SAM-dependent_MTases_sf"/>
</dbReference>
<evidence type="ECO:0000256" key="2">
    <source>
        <dbReference type="ARBA" id="ARBA00022679"/>
    </source>
</evidence>
<reference evidence="4" key="1">
    <citation type="submission" date="2018-05" db="EMBL/GenBank/DDBJ databases">
        <authorList>
            <person name="Lanie J.A."/>
            <person name="Ng W.-L."/>
            <person name="Kazmierczak K.M."/>
            <person name="Andrzejewski T.M."/>
            <person name="Davidsen T.M."/>
            <person name="Wayne K.J."/>
            <person name="Tettelin H."/>
            <person name="Glass J.I."/>
            <person name="Rusch D."/>
            <person name="Podicherti R."/>
            <person name="Tsui H.-C.T."/>
            <person name="Winkler M.E."/>
        </authorList>
    </citation>
    <scope>NUCLEOTIDE SEQUENCE</scope>
</reference>
<dbReference type="Gene3D" id="3.30.2130.30">
    <property type="match status" value="1"/>
</dbReference>
<accession>A0A383CAF5</accession>
<dbReference type="GO" id="GO:0070043">
    <property type="term" value="F:rRNA (guanine-N7-)-methyltransferase activity"/>
    <property type="evidence" value="ECO:0007669"/>
    <property type="project" value="TreeGrafter"/>
</dbReference>
<dbReference type="GO" id="GO:0008990">
    <property type="term" value="F:rRNA (guanine-N2-)-methyltransferase activity"/>
    <property type="evidence" value="ECO:0007669"/>
    <property type="project" value="TreeGrafter"/>
</dbReference>
<dbReference type="CDD" id="cd11715">
    <property type="entry name" value="THUMP_AdoMetMT"/>
    <property type="match status" value="1"/>
</dbReference>
<feature type="domain" description="THUMP" evidence="3">
    <location>
        <begin position="31"/>
        <end position="142"/>
    </location>
</feature>
<evidence type="ECO:0000313" key="4">
    <source>
        <dbReference type="EMBL" id="SVE29182.1"/>
    </source>
</evidence>
<dbReference type="Pfam" id="PF02926">
    <property type="entry name" value="THUMP"/>
    <property type="match status" value="1"/>
</dbReference>
<dbReference type="EMBL" id="UINC01207191">
    <property type="protein sequence ID" value="SVE29182.1"/>
    <property type="molecule type" value="Genomic_DNA"/>
</dbReference>
<dbReference type="InterPro" id="IPR004114">
    <property type="entry name" value="THUMP_dom"/>
</dbReference>
<keyword evidence="1" id="KW-0489">Methyltransferase</keyword>
<dbReference type="PROSITE" id="PS01261">
    <property type="entry name" value="UPF0020"/>
    <property type="match status" value="1"/>
</dbReference>
<dbReference type="InterPro" id="IPR053943">
    <property type="entry name" value="RlmKL-like_Mtase_CS"/>
</dbReference>
<dbReference type="AlphaFoldDB" id="A0A383CAF5"/>
<dbReference type="PANTHER" id="PTHR47313">
    <property type="entry name" value="RIBOSOMAL RNA LARGE SUBUNIT METHYLTRANSFERASE K/L"/>
    <property type="match status" value="1"/>
</dbReference>
<protein>
    <recommendedName>
        <fullName evidence="3">THUMP domain-containing protein</fullName>
    </recommendedName>
</protein>
<evidence type="ECO:0000256" key="1">
    <source>
        <dbReference type="ARBA" id="ARBA00022603"/>
    </source>
</evidence>
<proteinExistence type="predicted"/>
<gene>
    <name evidence="4" type="ORF">METZ01_LOCUS482036</name>
</gene>
<feature type="non-terminal residue" evidence="4">
    <location>
        <position position="221"/>
    </location>
</feature>
<organism evidence="4">
    <name type="scientific">marine metagenome</name>
    <dbReference type="NCBI Taxonomy" id="408172"/>
    <lineage>
        <taxon>unclassified sequences</taxon>
        <taxon>metagenomes</taxon>
        <taxon>ecological metagenomes</taxon>
    </lineage>
</organism>
<dbReference type="PANTHER" id="PTHR47313:SF1">
    <property type="entry name" value="RIBOSOMAL RNA LARGE SUBUNIT METHYLTRANSFERASE K_L"/>
    <property type="match status" value="1"/>
</dbReference>
<evidence type="ECO:0000259" key="3">
    <source>
        <dbReference type="PROSITE" id="PS51165"/>
    </source>
</evidence>
<dbReference type="GO" id="GO:0003723">
    <property type="term" value="F:RNA binding"/>
    <property type="evidence" value="ECO:0007669"/>
    <property type="project" value="InterPro"/>
</dbReference>
<dbReference type="InterPro" id="IPR000241">
    <property type="entry name" value="RlmKL-like_Mtase"/>
</dbReference>
<dbReference type="PROSITE" id="PS51165">
    <property type="entry name" value="THUMP"/>
    <property type="match status" value="1"/>
</dbReference>
<dbReference type="Pfam" id="PF01170">
    <property type="entry name" value="UPF0020"/>
    <property type="match status" value="1"/>
</dbReference>
<dbReference type="Gene3D" id="3.40.50.150">
    <property type="entry name" value="Vaccinia Virus protein VP39"/>
    <property type="match status" value="1"/>
</dbReference>
<name>A0A383CAF5_9ZZZZ</name>